<evidence type="ECO:0000256" key="1">
    <source>
        <dbReference type="ARBA" id="ARBA00006138"/>
    </source>
</evidence>
<dbReference type="PANTHER" id="PTHR10137:SF0">
    <property type="entry name" value="V-TYPE PROTON ATPASE SUBUNIT C"/>
    <property type="match status" value="1"/>
</dbReference>
<comment type="function">
    <text evidence="5">Subunit of the V1 complex of vacuolar(H+)-ATPase (V-ATPase), a multisubunit enzyme composed of a peripheral complex (V1) that hydrolyzes ATP and a membrane integral complex (V0) that translocates protons. V-ATPase is responsible for acidifying and maintaining the pH of intracellular compartments and in some cell types, is targeted to the plasma membrane, where it is responsible for acidifying the extracellular environment. Subunit C is necessary for the assembly of the catalytic sector of the enzyme and is likely to have a specific function in its catalytic activity.</text>
</comment>
<evidence type="ECO:0000256" key="3">
    <source>
        <dbReference type="ARBA" id="ARBA00022781"/>
    </source>
</evidence>
<reference evidence="6" key="1">
    <citation type="journal article" date="2023" name="Nat. Microbiol.">
        <title>Babesia duncani multi-omics identifies virulence factors and drug targets.</title>
        <authorList>
            <person name="Singh P."/>
            <person name="Lonardi S."/>
            <person name="Liang Q."/>
            <person name="Vydyam P."/>
            <person name="Khabirova E."/>
            <person name="Fang T."/>
            <person name="Gihaz S."/>
            <person name="Thekkiniath J."/>
            <person name="Munshi M."/>
            <person name="Abel S."/>
            <person name="Ciampossin L."/>
            <person name="Batugedara G."/>
            <person name="Gupta M."/>
            <person name="Lu X.M."/>
            <person name="Lenz T."/>
            <person name="Chakravarty S."/>
            <person name="Cornillot E."/>
            <person name="Hu Y."/>
            <person name="Ma W."/>
            <person name="Gonzalez L.M."/>
            <person name="Sanchez S."/>
            <person name="Estrada K."/>
            <person name="Sanchez-Flores A."/>
            <person name="Montero E."/>
            <person name="Harb O.S."/>
            <person name="Le Roch K.G."/>
            <person name="Mamoun C.B."/>
        </authorList>
    </citation>
    <scope>NUCLEOTIDE SEQUENCE</scope>
    <source>
        <strain evidence="6">WA1</strain>
    </source>
</reference>
<dbReference type="GO" id="GO:0000221">
    <property type="term" value="C:vacuolar proton-transporting V-type ATPase, V1 domain"/>
    <property type="evidence" value="ECO:0007669"/>
    <property type="project" value="TreeGrafter"/>
</dbReference>
<dbReference type="PANTHER" id="PTHR10137">
    <property type="entry name" value="V-TYPE PROTON ATPASE SUBUNIT C"/>
    <property type="match status" value="1"/>
</dbReference>
<evidence type="ECO:0000313" key="6">
    <source>
        <dbReference type="EMBL" id="KAK2195270.1"/>
    </source>
</evidence>
<accession>A0AAD9PID1</accession>
<evidence type="ECO:0000313" key="7">
    <source>
        <dbReference type="Proteomes" id="UP001214638"/>
    </source>
</evidence>
<dbReference type="SUPFAM" id="SSF118203">
    <property type="entry name" value="Vacuolar ATP synthase subunit C"/>
    <property type="match status" value="1"/>
</dbReference>
<keyword evidence="7" id="KW-1185">Reference proteome</keyword>
<evidence type="ECO:0000256" key="5">
    <source>
        <dbReference type="RuleBase" id="RU364010"/>
    </source>
</evidence>
<dbReference type="KEGG" id="bdw:94337240"/>
<sequence>MSQCLFVACKTENNESREELFALLRKQLQKSKACTDVGVLQIPKDLRFTTFDDLLRCADELEKEDQVVEMVLKRSEQLAREVDSITDVCIYYQGANLSVTKYLQSFEWDEGRFPKYNPIGENLKNLSQLVKKMGEDVGAKATTYADLNSKRQALKANDDCSNIYRDLVYIITPEVIQEPSDFIESEHLTTIIVYVSVGSDADFLRRYMQFAPNIVPLSAKKLPIDLKSYSLYRVVMFKTSVEAFLKQCEANAIVAKQFIYKPEVYQSILEERSKLEVEANRQEVLLSRIFRVAYSDLFICWIHLKIMRVYCESILRFGIGSAFSCFFIRFLGNENITTVRKILNDLLCPNSKSKQQQHDEFEDGNEYYSYVSFRFSLGRG</sequence>
<organism evidence="6 7">
    <name type="scientific">Babesia duncani</name>
    <dbReference type="NCBI Taxonomy" id="323732"/>
    <lineage>
        <taxon>Eukaryota</taxon>
        <taxon>Sar</taxon>
        <taxon>Alveolata</taxon>
        <taxon>Apicomplexa</taxon>
        <taxon>Aconoidasida</taxon>
        <taxon>Piroplasmida</taxon>
        <taxon>Babesiidae</taxon>
        <taxon>Babesia</taxon>
    </lineage>
</organism>
<comment type="subunit">
    <text evidence="5">V-ATPase is a heteromultimeric enzyme composed of a peripheral catalytic V1 complex (components A to H) attached to an integral membrane V0 proton pore complex.</text>
</comment>
<keyword evidence="3 5" id="KW-0375">Hydrogen ion transport</keyword>
<dbReference type="Gene3D" id="3.30.70.100">
    <property type="match status" value="1"/>
</dbReference>
<dbReference type="Proteomes" id="UP001214638">
    <property type="component" value="Unassembled WGS sequence"/>
</dbReference>
<dbReference type="AlphaFoldDB" id="A0AAD9PID1"/>
<name>A0AAD9PID1_9APIC</name>
<dbReference type="EMBL" id="JALLKP010000004">
    <property type="protein sequence ID" value="KAK2195270.1"/>
    <property type="molecule type" value="Genomic_DNA"/>
</dbReference>
<dbReference type="GeneID" id="94337240"/>
<dbReference type="InterPro" id="IPR004907">
    <property type="entry name" value="ATPase_V1-cplx_csu"/>
</dbReference>
<evidence type="ECO:0000256" key="2">
    <source>
        <dbReference type="ARBA" id="ARBA00022448"/>
    </source>
</evidence>
<dbReference type="CDD" id="cd14785">
    <property type="entry name" value="V-ATPase_C"/>
    <property type="match status" value="1"/>
</dbReference>
<evidence type="ECO:0000256" key="4">
    <source>
        <dbReference type="ARBA" id="ARBA00023065"/>
    </source>
</evidence>
<dbReference type="Gene3D" id="3.30.70.1180">
    <property type="entry name" value="Vacuolar atp synthase subunit c, domain 1"/>
    <property type="match status" value="1"/>
</dbReference>
<comment type="similarity">
    <text evidence="1 5">Belongs to the V-ATPase C subunit family.</text>
</comment>
<dbReference type="InterPro" id="IPR036132">
    <property type="entry name" value="Vac_ATP_synth_c_sf"/>
</dbReference>
<dbReference type="GO" id="GO:0046961">
    <property type="term" value="F:proton-transporting ATPase activity, rotational mechanism"/>
    <property type="evidence" value="ECO:0007669"/>
    <property type="project" value="InterPro"/>
</dbReference>
<proteinExistence type="inferred from homology"/>
<dbReference type="Gene3D" id="1.20.1460.10">
    <property type="entry name" value="subunit c (vma5p) of the yeast v-atpase, domain 2"/>
    <property type="match status" value="1"/>
</dbReference>
<keyword evidence="2 5" id="KW-0813">Transport</keyword>
<dbReference type="Pfam" id="PF03223">
    <property type="entry name" value="V-ATPase_C"/>
    <property type="match status" value="1"/>
</dbReference>
<dbReference type="RefSeq" id="XP_067802113.1">
    <property type="nucleotide sequence ID" value="XM_067947962.1"/>
</dbReference>
<protein>
    <recommendedName>
        <fullName evidence="5">V-type proton ATPase subunit C</fullName>
    </recommendedName>
</protein>
<gene>
    <name evidence="6" type="ORF">BdWA1_002943</name>
</gene>
<keyword evidence="4 5" id="KW-0406">Ion transport</keyword>
<comment type="caution">
    <text evidence="6">The sequence shown here is derived from an EMBL/GenBank/DDBJ whole genome shotgun (WGS) entry which is preliminary data.</text>
</comment>